<name>A0A0A9FJ32_ARUDO</name>
<accession>A0A0A9FJ32</accession>
<sequence>MDQLGLSILMMTGVPR</sequence>
<reference evidence="1" key="2">
    <citation type="journal article" date="2015" name="Data Brief">
        <title>Shoot transcriptome of the giant reed, Arundo donax.</title>
        <authorList>
            <person name="Barrero R.A."/>
            <person name="Guerrero F.D."/>
            <person name="Moolhuijzen P."/>
            <person name="Goolsby J.A."/>
            <person name="Tidwell J."/>
            <person name="Bellgard S.E."/>
            <person name="Bellgard M.I."/>
        </authorList>
    </citation>
    <scope>NUCLEOTIDE SEQUENCE</scope>
    <source>
        <tissue evidence="1">Shoot tissue taken approximately 20 cm above the soil surface</tissue>
    </source>
</reference>
<dbReference type="EMBL" id="GBRH01185534">
    <property type="protein sequence ID" value="JAE12362.1"/>
    <property type="molecule type" value="Transcribed_RNA"/>
</dbReference>
<dbReference type="AlphaFoldDB" id="A0A0A9FJ32"/>
<organism evidence="1">
    <name type="scientific">Arundo donax</name>
    <name type="common">Giant reed</name>
    <name type="synonym">Donax arundinaceus</name>
    <dbReference type="NCBI Taxonomy" id="35708"/>
    <lineage>
        <taxon>Eukaryota</taxon>
        <taxon>Viridiplantae</taxon>
        <taxon>Streptophyta</taxon>
        <taxon>Embryophyta</taxon>
        <taxon>Tracheophyta</taxon>
        <taxon>Spermatophyta</taxon>
        <taxon>Magnoliopsida</taxon>
        <taxon>Liliopsida</taxon>
        <taxon>Poales</taxon>
        <taxon>Poaceae</taxon>
        <taxon>PACMAD clade</taxon>
        <taxon>Arundinoideae</taxon>
        <taxon>Arundineae</taxon>
        <taxon>Arundo</taxon>
    </lineage>
</organism>
<proteinExistence type="predicted"/>
<evidence type="ECO:0000313" key="1">
    <source>
        <dbReference type="EMBL" id="JAE12362.1"/>
    </source>
</evidence>
<reference evidence="1" key="1">
    <citation type="submission" date="2014-09" db="EMBL/GenBank/DDBJ databases">
        <authorList>
            <person name="Magalhaes I.L.F."/>
            <person name="Oliveira U."/>
            <person name="Santos F.R."/>
            <person name="Vidigal T.H.D.A."/>
            <person name="Brescovit A.D."/>
            <person name="Santos A.J."/>
        </authorList>
    </citation>
    <scope>NUCLEOTIDE SEQUENCE</scope>
    <source>
        <tissue evidence="1">Shoot tissue taken approximately 20 cm above the soil surface</tissue>
    </source>
</reference>
<protein>
    <submittedName>
        <fullName evidence="1">Uncharacterized protein</fullName>
    </submittedName>
</protein>